<dbReference type="InterPro" id="IPR014118">
    <property type="entry name" value="T4SS_TraV"/>
</dbReference>
<protein>
    <submittedName>
        <fullName evidence="2">TraV family lipoprotein</fullName>
    </submittedName>
</protein>
<gene>
    <name evidence="2" type="ORF">KH315_08605</name>
</gene>
<dbReference type="Proteomes" id="UP000811365">
    <property type="component" value="Unassembled WGS sequence"/>
</dbReference>
<evidence type="ECO:0000256" key="1">
    <source>
        <dbReference type="SAM" id="SignalP"/>
    </source>
</evidence>
<feature type="chain" id="PRO_5038638137" evidence="1">
    <location>
        <begin position="24"/>
        <end position="240"/>
    </location>
</feature>
<evidence type="ECO:0000313" key="3">
    <source>
        <dbReference type="Proteomes" id="UP000811365"/>
    </source>
</evidence>
<dbReference type="AlphaFoldDB" id="A0A9E1GKS8"/>
<dbReference type="PROSITE" id="PS51257">
    <property type="entry name" value="PROKAR_LIPOPROTEIN"/>
    <property type="match status" value="1"/>
</dbReference>
<proteinExistence type="predicted"/>
<accession>A0A9E1GKS8</accession>
<name>A0A9E1GKS8_9FIRM</name>
<reference evidence="2" key="1">
    <citation type="submission" date="2021-02" db="EMBL/GenBank/DDBJ databases">
        <title>Infant gut strain persistence is associated with maternal origin, phylogeny, and functional potential including surface adhesion and iron acquisition.</title>
        <authorList>
            <person name="Lou Y.C."/>
        </authorList>
    </citation>
    <scope>NUCLEOTIDE SEQUENCE</scope>
    <source>
        <strain evidence="2">L2_039_000G1_dasL2_039_000G1_maxbin2.maxbin.077</strain>
    </source>
</reference>
<comment type="caution">
    <text evidence="2">The sequence shown here is derived from an EMBL/GenBank/DDBJ whole genome shotgun (WGS) entry which is preliminary data.</text>
</comment>
<evidence type="ECO:0000313" key="2">
    <source>
        <dbReference type="EMBL" id="MBS6622203.1"/>
    </source>
</evidence>
<keyword evidence="1" id="KW-0732">Signal</keyword>
<dbReference type="EMBL" id="JAGZYH010000029">
    <property type="protein sequence ID" value="MBS6622203.1"/>
    <property type="molecule type" value="Genomic_DNA"/>
</dbReference>
<sequence>MNFKRVFLSVSVAGLFSSMLSGCGSIGVGEEEFACTGMPGSVYCHSARDVYEKTNDGVVPSPVGKKDGSYNEECEDCVRAEDVNPELVVEEDENSRYAVGVGVGRPSKAASEEWIDVVDTKTGEKKVIRRKTLEVNNDEVINNYVAPRLPSEPVPIRTPAQIMRIWVAPYVDTNGDLVAPGFVYTEIEPRRWIYPGDEQGGNSKMFAPLQATSSYPAYKAPKKEAYNSLEKLKRDQMRNH</sequence>
<keyword evidence="2" id="KW-0449">Lipoprotein</keyword>
<organism evidence="2 3">
    <name type="scientific">Faecalibacterium prausnitzii</name>
    <dbReference type="NCBI Taxonomy" id="853"/>
    <lineage>
        <taxon>Bacteria</taxon>
        <taxon>Bacillati</taxon>
        <taxon>Bacillota</taxon>
        <taxon>Clostridia</taxon>
        <taxon>Eubacteriales</taxon>
        <taxon>Oscillospiraceae</taxon>
        <taxon>Faecalibacterium</taxon>
    </lineage>
</organism>
<dbReference type="Pfam" id="PF09676">
    <property type="entry name" value="TraV"/>
    <property type="match status" value="1"/>
</dbReference>
<feature type="signal peptide" evidence="1">
    <location>
        <begin position="1"/>
        <end position="23"/>
    </location>
</feature>